<dbReference type="Pfam" id="PF08352">
    <property type="entry name" value="oligo_HPY"/>
    <property type="match status" value="1"/>
</dbReference>
<dbReference type="InterPro" id="IPR003593">
    <property type="entry name" value="AAA+_ATPase"/>
</dbReference>
<dbReference type="PANTHER" id="PTHR43776">
    <property type="entry name" value="TRANSPORT ATP-BINDING PROTEIN"/>
    <property type="match status" value="1"/>
</dbReference>
<feature type="domain" description="ABC transporter" evidence="6">
    <location>
        <begin position="7"/>
        <end position="253"/>
    </location>
</feature>
<dbReference type="Pfam" id="PF00005">
    <property type="entry name" value="ABC_tran"/>
    <property type="match status" value="1"/>
</dbReference>
<dbReference type="EMBL" id="BSTJ01000008">
    <property type="protein sequence ID" value="GLY78033.1"/>
    <property type="molecule type" value="Genomic_DNA"/>
</dbReference>
<evidence type="ECO:0000313" key="7">
    <source>
        <dbReference type="EMBL" id="GLY78033.1"/>
    </source>
</evidence>
<dbReference type="PROSITE" id="PS50893">
    <property type="entry name" value="ABC_TRANSPORTER_2"/>
    <property type="match status" value="1"/>
</dbReference>
<dbReference type="InterPro" id="IPR050319">
    <property type="entry name" value="ABC_transp_ATP-bind"/>
</dbReference>
<dbReference type="GO" id="GO:0005524">
    <property type="term" value="F:ATP binding"/>
    <property type="evidence" value="ECO:0007669"/>
    <property type="project" value="UniProtKB-KW"/>
</dbReference>
<dbReference type="NCBIfam" id="TIGR01727">
    <property type="entry name" value="oligo_HPY"/>
    <property type="match status" value="1"/>
</dbReference>
<dbReference type="PROSITE" id="PS00211">
    <property type="entry name" value="ABC_TRANSPORTER_1"/>
    <property type="match status" value="1"/>
</dbReference>
<evidence type="ECO:0000259" key="6">
    <source>
        <dbReference type="PROSITE" id="PS50893"/>
    </source>
</evidence>
<dbReference type="Proteomes" id="UP001165135">
    <property type="component" value="Unassembled WGS sequence"/>
</dbReference>
<feature type="region of interest" description="Disordered" evidence="5">
    <location>
        <begin position="323"/>
        <end position="346"/>
    </location>
</feature>
<accession>A0A9W6RLT1</accession>
<protein>
    <submittedName>
        <fullName evidence="7">Peptide ABC transporter ATP-binding protein</fullName>
    </submittedName>
</protein>
<dbReference type="GO" id="GO:0015833">
    <property type="term" value="P:peptide transport"/>
    <property type="evidence" value="ECO:0007669"/>
    <property type="project" value="InterPro"/>
</dbReference>
<dbReference type="FunFam" id="3.40.50.300:FF:000016">
    <property type="entry name" value="Oligopeptide ABC transporter ATP-binding component"/>
    <property type="match status" value="1"/>
</dbReference>
<keyword evidence="4 7" id="KW-0067">ATP-binding</keyword>
<evidence type="ECO:0000256" key="2">
    <source>
        <dbReference type="ARBA" id="ARBA00022448"/>
    </source>
</evidence>
<comment type="similarity">
    <text evidence="1">Belongs to the ABC transporter superfamily.</text>
</comment>
<proteinExistence type="inferred from homology"/>
<dbReference type="GO" id="GO:0055085">
    <property type="term" value="P:transmembrane transport"/>
    <property type="evidence" value="ECO:0007669"/>
    <property type="project" value="UniProtKB-ARBA"/>
</dbReference>
<dbReference type="SUPFAM" id="SSF52540">
    <property type="entry name" value="P-loop containing nucleoside triphosphate hydrolases"/>
    <property type="match status" value="1"/>
</dbReference>
<dbReference type="PANTHER" id="PTHR43776:SF7">
    <property type="entry name" value="D,D-DIPEPTIDE TRANSPORT ATP-BINDING PROTEIN DDPF-RELATED"/>
    <property type="match status" value="1"/>
</dbReference>
<dbReference type="InterPro" id="IPR017871">
    <property type="entry name" value="ABC_transporter-like_CS"/>
</dbReference>
<dbReference type="InterPro" id="IPR003439">
    <property type="entry name" value="ABC_transporter-like_ATP-bd"/>
</dbReference>
<evidence type="ECO:0000256" key="4">
    <source>
        <dbReference type="ARBA" id="ARBA00022840"/>
    </source>
</evidence>
<dbReference type="InterPro" id="IPR013563">
    <property type="entry name" value="Oligopep_ABC_C"/>
</dbReference>
<dbReference type="SMART" id="SM00382">
    <property type="entry name" value="AAA"/>
    <property type="match status" value="1"/>
</dbReference>
<evidence type="ECO:0000256" key="1">
    <source>
        <dbReference type="ARBA" id="ARBA00005417"/>
    </source>
</evidence>
<organism evidence="7 8">
    <name type="scientific">Actinoallomurus iriomotensis</name>
    <dbReference type="NCBI Taxonomy" id="478107"/>
    <lineage>
        <taxon>Bacteria</taxon>
        <taxon>Bacillati</taxon>
        <taxon>Actinomycetota</taxon>
        <taxon>Actinomycetes</taxon>
        <taxon>Streptosporangiales</taxon>
        <taxon>Thermomonosporaceae</taxon>
        <taxon>Actinoallomurus</taxon>
    </lineage>
</organism>
<dbReference type="GO" id="GO:0016887">
    <property type="term" value="F:ATP hydrolysis activity"/>
    <property type="evidence" value="ECO:0007669"/>
    <property type="project" value="InterPro"/>
</dbReference>
<dbReference type="CDD" id="cd03257">
    <property type="entry name" value="ABC_NikE_OppD_transporters"/>
    <property type="match status" value="1"/>
</dbReference>
<evidence type="ECO:0000313" key="8">
    <source>
        <dbReference type="Proteomes" id="UP001165135"/>
    </source>
</evidence>
<dbReference type="InterPro" id="IPR027417">
    <property type="entry name" value="P-loop_NTPase"/>
</dbReference>
<name>A0A9W6RLT1_9ACTN</name>
<evidence type="ECO:0000256" key="3">
    <source>
        <dbReference type="ARBA" id="ARBA00022741"/>
    </source>
</evidence>
<gene>
    <name evidence="7" type="primary">oppF</name>
    <name evidence="7" type="ORF">Airi01_063000</name>
</gene>
<sequence length="346" mass="38189">MKTDPLLQVERLCVDYPGRRRQRFRAVDSVDLTVAPGETLGVVGESGSGKSTIAKAILGIAPVTAGTVRFEGSELDPRRVRRRKPITDIQVVFQDPVSSLDPTKTVGYTVAEPLVARLRRERGGTGDVRRQVAEMLDRVGLPENAASRYPAQFSGGQRQRIAIARAFIVRPRLVVCDEAVSALDLSVQAQILNLLTDVQRELGVSYLFISHDLSVIEHVSDRVLVLYRGRVMETGSAASVVQSPQHPYTRVLLAAAPVHDPLRQRQRRELRASYRIEPRGAAPLGDSCPFAHRCRFAVDRCFQERPVLRPTGVDGAVACHRYGELPPDAEDDIPRESRSTTTEGSK</sequence>
<comment type="caution">
    <text evidence="7">The sequence shown here is derived from an EMBL/GenBank/DDBJ whole genome shotgun (WGS) entry which is preliminary data.</text>
</comment>
<reference evidence="7" key="1">
    <citation type="submission" date="2023-03" db="EMBL/GenBank/DDBJ databases">
        <title>Actinoallomurus iriomotensis NBRC 103681.</title>
        <authorList>
            <person name="Ichikawa N."/>
            <person name="Sato H."/>
            <person name="Tonouchi N."/>
        </authorList>
    </citation>
    <scope>NUCLEOTIDE SEQUENCE</scope>
    <source>
        <strain evidence="7">NBRC 103681</strain>
    </source>
</reference>
<keyword evidence="2" id="KW-0813">Transport</keyword>
<keyword evidence="3" id="KW-0547">Nucleotide-binding</keyword>
<dbReference type="AlphaFoldDB" id="A0A9W6RLT1"/>
<evidence type="ECO:0000256" key="5">
    <source>
        <dbReference type="SAM" id="MobiDB-lite"/>
    </source>
</evidence>
<dbReference type="RefSeq" id="WP_285628408.1">
    <property type="nucleotide sequence ID" value="NZ_BSTJ01000008.1"/>
</dbReference>
<dbReference type="Gene3D" id="3.40.50.300">
    <property type="entry name" value="P-loop containing nucleotide triphosphate hydrolases"/>
    <property type="match status" value="1"/>
</dbReference>